<gene>
    <name evidence="3" type="ORF">EM151A_6003</name>
</gene>
<evidence type="ECO:0000256" key="1">
    <source>
        <dbReference type="SAM" id="MobiDB-lite"/>
    </source>
</evidence>
<dbReference type="InterPro" id="IPR027994">
    <property type="entry name" value="WxL_dom"/>
</dbReference>
<name>A0AAI8RCC5_ENTMU</name>
<keyword evidence="3" id="KW-0614">Plasmid</keyword>
<dbReference type="RefSeq" id="WP_228065639.1">
    <property type="nucleotide sequence ID" value="NZ_AP019813.1"/>
</dbReference>
<dbReference type="Pfam" id="PF13731">
    <property type="entry name" value="WxL"/>
    <property type="match status" value="1"/>
</dbReference>
<feature type="compositionally biased region" description="Acidic residues" evidence="1">
    <location>
        <begin position="167"/>
        <end position="185"/>
    </location>
</feature>
<evidence type="ECO:0000259" key="2">
    <source>
        <dbReference type="Pfam" id="PF13731"/>
    </source>
</evidence>
<dbReference type="Pfam" id="PF20585">
    <property type="entry name" value="Pectate_lyase_5"/>
    <property type="match status" value="1"/>
</dbReference>
<dbReference type="EMBL" id="AP019813">
    <property type="protein sequence ID" value="BBM16347.1"/>
    <property type="molecule type" value="Genomic_DNA"/>
</dbReference>
<dbReference type="InterPro" id="IPR046776">
    <property type="entry name" value="Pectate_lyase_5"/>
</dbReference>
<feature type="domain" description="WxL" evidence="2">
    <location>
        <begin position="1470"/>
        <end position="1669"/>
    </location>
</feature>
<evidence type="ECO:0000313" key="3">
    <source>
        <dbReference type="EMBL" id="BBM16347.1"/>
    </source>
</evidence>
<dbReference type="Proteomes" id="UP000509460">
    <property type="component" value="Plasmid pEM15-1A-3"/>
</dbReference>
<evidence type="ECO:0000313" key="4">
    <source>
        <dbReference type="Proteomes" id="UP000509460"/>
    </source>
</evidence>
<geneLocation type="plasmid" evidence="4">
    <name>pem15-1a-3 dna</name>
</geneLocation>
<reference evidence="3 4" key="1">
    <citation type="submission" date="2019-07" db="EMBL/GenBank/DDBJ databases">
        <title>antibiotic susceptibility of plant-derived lactic acid bacteria.</title>
        <authorList>
            <person name="Sugiyama M."/>
            <person name="Noda M."/>
        </authorList>
    </citation>
    <scope>NUCLEOTIDE SEQUENCE [LARGE SCALE GENOMIC DNA]</scope>
    <source>
        <strain evidence="3 4">15-1A</strain>
        <plasmid evidence="4">pem15-1a-3 dna</plasmid>
    </source>
</reference>
<proteinExistence type="predicted"/>
<protein>
    <recommendedName>
        <fullName evidence="2">WxL domain-containing protein</fullName>
    </recommendedName>
</protein>
<accession>A0AAI8RCC5</accession>
<organism evidence="3 4">
    <name type="scientific">Enterococcus mundtii</name>
    <dbReference type="NCBI Taxonomy" id="53346"/>
    <lineage>
        <taxon>Bacteria</taxon>
        <taxon>Bacillati</taxon>
        <taxon>Bacillota</taxon>
        <taxon>Bacilli</taxon>
        <taxon>Lactobacillales</taxon>
        <taxon>Enterococcaceae</taxon>
        <taxon>Enterococcus</taxon>
    </lineage>
</organism>
<feature type="region of interest" description="Disordered" evidence="1">
    <location>
        <begin position="1475"/>
        <end position="1495"/>
    </location>
</feature>
<sequence length="1671" mass="180992">MRKLMKKGMLVLGTTILILHAFLLPVGIVYAETTEKKEAGQIQKEEQLELPTMKNYLEVEEESEPRFYFPHSRLQGTVEAPLKVTFFSDQEVSEARITLSKEAKLGKDQLQAGITIDQEEESGEWVIQAERAQQTFVLPVVFESEGNYEVSVEEATATLEISKKEEPETEDQSETNQDSSDEANEETNTTKQSEEKEALIATEESNEESIPSKNKKFEKTVFEGNTAEVATMAAFREAVANPEVGIISVQASLTETTANIMTIDRPIKIQGNGHTLTFGNNSFYFQLAEVSEPMTFRIEDATITKTGTTPLVNATTQVSRNWVLEIEDVAEVNANTMRLASMPDGTIIFTGGNSNFTRIISSAAFIEAKEVKAVNQAQVTISRGNMTIFFSSALVSAPKLVIEAGSAITIMTTGGTANTIDLRGEKSEIALQTNGKLSISTFGTPATPTITTNNAIILSGASPKISVNSASELTVTSTAAKRGIYLSGNNPKIIVVDSKLSVTSATHAAISLIGSEPLFSATKSNSDIRSTTGATLALTGDSPKVDYEEGTGSFTSTTGQRINLIGDNPQLSLNQTQFFLTATTGRGIYLQGIVPQVLMNESSIEMTDTDPSQAMILRGTDALLSLRNKSEMSINGGGTGTLENVAIGDNNARPELSVTGGSKLSVTTSSATRSPTDTLNNAIHLRGVEPKINITSGSELNVSVTSNARRGLYLNGTNAEVNLNDSHLDINTISGRALNLNGESSTLNANKSNLKLNTAEGAGISLSGHNALVNTQSSLIDFIGTTGYGVEITGNKPKFLSSDSEINIKNMRSANGVTLNGQNSFLELTNNSQMSIAGGNGIHENILIGNGNTNPSLKVTDNSNLSIRAQSTTNTAAIDNNNSIRIAGSSPILEVSKNSKISIDVLSGGPRSIFMNGESADLKVENNSEIISKNLYGTSIGMSTTNAQLTVDNFSKIDIESSARRNNPLIDITTGSNDVYIRNNSSISSKHVEFDNPGTNTRALSMSGSNNNIIITSGGTLNLNNRHYTNRPNSGSVSSNYSTIYLGNGENNFSIDNNSADRARSQLRLTNDYAAALYSDGGHLKFNQKADTIFYAEGSSINTREWGVFVAQDTMEFNVHSPYYFDFKNVRKDGGDIFGTKNGSSLNITDTFFSAWATGSKFDNDPQIGFFEKIDVAYEGRDFVSASSSNNLNLTDSLPGLSGRVSRISANNSAPILDGVRQPTNADQSFIAEFSYKEGLDDIREAGTDEITVEIKVTDPDNNSNNYTASTVGNESPIQTWEEKENNALGKAGRVSFEFENLLKEGTIIEFVSISRGMNEGGISLSQEELEKIRPITVINVTPPELVDFGHFIELTTETTSIKALPNHINIPGNNALLYINNQHIATQKVGNDGSFSFELKTKLNESDEVQVLMEDNQGAVIDSYSTITSVFKRPETNNDNGNRNPQMEDYKYHDAVFPSARTYIVELASKVSPVDPLSPETKVEPENPPVLSENQGKLSIDFVSRFTFGQQGISTRTQNYYAQPQRLLNEDGSIDEKEERPNYVQISDRRLGDTRNGWVLSVTQNGQFADPNDHKLKGASLQLTNQQLASVQETGKPELNETDRVALLPGVKTKLLTAKDGQGAETWIYRFGDRKNAGESVVLEVPPIAAPKATTYQTTLTWELSMVPNN</sequence>
<feature type="region of interest" description="Disordered" evidence="1">
    <location>
        <begin position="159"/>
        <end position="213"/>
    </location>
</feature>